<name>A0ABT9ZSK3_9BACI</name>
<evidence type="ECO:0000259" key="3">
    <source>
        <dbReference type="Pfam" id="PF03061"/>
    </source>
</evidence>
<dbReference type="Pfam" id="PF03061">
    <property type="entry name" value="4HBT"/>
    <property type="match status" value="1"/>
</dbReference>
<accession>A0ABT9ZSK3</accession>
<proteinExistence type="inferred from homology"/>
<keyword evidence="2" id="KW-0378">Hydrolase</keyword>
<dbReference type="CDD" id="cd03443">
    <property type="entry name" value="PaaI_thioesterase"/>
    <property type="match status" value="1"/>
</dbReference>
<reference evidence="4 5" key="1">
    <citation type="submission" date="2023-07" db="EMBL/GenBank/DDBJ databases">
        <title>Genomic Encyclopedia of Type Strains, Phase IV (KMG-IV): sequencing the most valuable type-strain genomes for metagenomic binning, comparative biology and taxonomic classification.</title>
        <authorList>
            <person name="Goeker M."/>
        </authorList>
    </citation>
    <scope>NUCLEOTIDE SEQUENCE [LARGE SCALE GENOMIC DNA]</scope>
    <source>
        <strain evidence="4 5">DSM 9768</strain>
    </source>
</reference>
<dbReference type="EMBL" id="JAUSUG010000005">
    <property type="protein sequence ID" value="MDQ0254204.1"/>
    <property type="molecule type" value="Genomic_DNA"/>
</dbReference>
<keyword evidence="5" id="KW-1185">Reference proteome</keyword>
<dbReference type="PANTHER" id="PTHR43240">
    <property type="entry name" value="1,4-DIHYDROXY-2-NAPHTHOYL-COA THIOESTERASE 1"/>
    <property type="match status" value="1"/>
</dbReference>
<dbReference type="PANTHER" id="PTHR43240:SF5">
    <property type="entry name" value="1,4-DIHYDROXY-2-NAPHTHOYL-COA THIOESTERASE 1"/>
    <property type="match status" value="1"/>
</dbReference>
<dbReference type="Proteomes" id="UP001230005">
    <property type="component" value="Unassembled WGS sequence"/>
</dbReference>
<dbReference type="SUPFAM" id="SSF54637">
    <property type="entry name" value="Thioesterase/thiol ester dehydrase-isomerase"/>
    <property type="match status" value="1"/>
</dbReference>
<evidence type="ECO:0000313" key="5">
    <source>
        <dbReference type="Proteomes" id="UP001230005"/>
    </source>
</evidence>
<organism evidence="4 5">
    <name type="scientific">Evansella vedderi</name>
    <dbReference type="NCBI Taxonomy" id="38282"/>
    <lineage>
        <taxon>Bacteria</taxon>
        <taxon>Bacillati</taxon>
        <taxon>Bacillota</taxon>
        <taxon>Bacilli</taxon>
        <taxon>Bacillales</taxon>
        <taxon>Bacillaceae</taxon>
        <taxon>Evansella</taxon>
    </lineage>
</organism>
<protein>
    <submittedName>
        <fullName evidence="4">Uncharacterized protein (TIGR00369 family)</fullName>
    </submittedName>
</protein>
<feature type="domain" description="Thioesterase" evidence="3">
    <location>
        <begin position="60"/>
        <end position="131"/>
    </location>
</feature>
<comment type="caution">
    <text evidence="4">The sequence shown here is derived from an EMBL/GenBank/DDBJ whole genome shotgun (WGS) entry which is preliminary data.</text>
</comment>
<sequence>MKVDEQKLRDKFEEAIKVHNDGTGQLFLYSLLDFDIQYDEQKETVSITVPVSEIMFNPIGFIHGGLITYIADTAMGHLCAAFADSPCVSLELKTQFLNTAREGQVHAKASFLKKGRSVQFAECVLEDNKGKMLAKVSGTFYSINK</sequence>
<dbReference type="InterPro" id="IPR029069">
    <property type="entry name" value="HotDog_dom_sf"/>
</dbReference>
<dbReference type="InterPro" id="IPR006683">
    <property type="entry name" value="Thioestr_dom"/>
</dbReference>
<comment type="similarity">
    <text evidence="1">Belongs to the thioesterase PaaI family.</text>
</comment>
<dbReference type="RefSeq" id="WP_307323821.1">
    <property type="nucleotide sequence ID" value="NZ_JAUSUG010000005.1"/>
</dbReference>
<evidence type="ECO:0000313" key="4">
    <source>
        <dbReference type="EMBL" id="MDQ0254204.1"/>
    </source>
</evidence>
<dbReference type="NCBIfam" id="TIGR00369">
    <property type="entry name" value="unchar_dom_1"/>
    <property type="match status" value="1"/>
</dbReference>
<evidence type="ECO:0000256" key="1">
    <source>
        <dbReference type="ARBA" id="ARBA00008324"/>
    </source>
</evidence>
<dbReference type="InterPro" id="IPR003736">
    <property type="entry name" value="PAAI_dom"/>
</dbReference>
<gene>
    <name evidence="4" type="ORF">J2S74_001579</name>
</gene>
<dbReference type="Gene3D" id="3.10.129.10">
    <property type="entry name" value="Hotdog Thioesterase"/>
    <property type="match status" value="1"/>
</dbReference>
<evidence type="ECO:0000256" key="2">
    <source>
        <dbReference type="ARBA" id="ARBA00022801"/>
    </source>
</evidence>